<dbReference type="InterPro" id="IPR003890">
    <property type="entry name" value="MIF4G-like_typ-3"/>
</dbReference>
<dbReference type="AlphaFoldDB" id="A0A2G5UXN7"/>
<feature type="region of interest" description="Disordered" evidence="1">
    <location>
        <begin position="38"/>
        <end position="143"/>
    </location>
</feature>
<name>A0A2G5UXN7_9PELO</name>
<feature type="region of interest" description="Disordered" evidence="1">
    <location>
        <begin position="215"/>
        <end position="405"/>
    </location>
</feature>
<dbReference type="PANTHER" id="PTHR23253">
    <property type="entry name" value="EUKARYOTIC TRANSLATION INITIATION FACTOR 4 GAMMA"/>
    <property type="match status" value="1"/>
</dbReference>
<feature type="compositionally biased region" description="Polar residues" evidence="1">
    <location>
        <begin position="850"/>
        <end position="864"/>
    </location>
</feature>
<feature type="compositionally biased region" description="Acidic residues" evidence="1">
    <location>
        <begin position="357"/>
        <end position="366"/>
    </location>
</feature>
<feature type="compositionally biased region" description="Low complexity" evidence="1">
    <location>
        <begin position="923"/>
        <end position="933"/>
    </location>
</feature>
<evidence type="ECO:0000313" key="4">
    <source>
        <dbReference type="Proteomes" id="UP000230233"/>
    </source>
</evidence>
<proteinExistence type="predicted"/>
<feature type="region of interest" description="Disordered" evidence="1">
    <location>
        <begin position="905"/>
        <end position="949"/>
    </location>
</feature>
<evidence type="ECO:0000256" key="1">
    <source>
        <dbReference type="SAM" id="MobiDB-lite"/>
    </source>
</evidence>
<dbReference type="SMART" id="SM00543">
    <property type="entry name" value="MIF4G"/>
    <property type="match status" value="1"/>
</dbReference>
<feature type="compositionally biased region" description="Low complexity" evidence="1">
    <location>
        <begin position="85"/>
        <end position="129"/>
    </location>
</feature>
<feature type="compositionally biased region" description="Basic and acidic residues" evidence="1">
    <location>
        <begin position="937"/>
        <end position="949"/>
    </location>
</feature>
<feature type="region of interest" description="Disordered" evidence="1">
    <location>
        <begin position="474"/>
        <end position="547"/>
    </location>
</feature>
<feature type="compositionally biased region" description="Polar residues" evidence="1">
    <location>
        <begin position="328"/>
        <end position="338"/>
    </location>
</feature>
<feature type="compositionally biased region" description="Basic and acidic residues" evidence="1">
    <location>
        <begin position="226"/>
        <end position="243"/>
    </location>
</feature>
<gene>
    <name evidence="3" type="primary">Cni-ifg-1</name>
    <name evidence="3" type="synonym">Cnig_chr_II.g4697</name>
    <name evidence="3" type="ORF">B9Z55_004697</name>
</gene>
<dbReference type="GO" id="GO:0016281">
    <property type="term" value="C:eukaryotic translation initiation factor 4F complex"/>
    <property type="evidence" value="ECO:0007669"/>
    <property type="project" value="TreeGrafter"/>
</dbReference>
<accession>A0A2G5UXN7</accession>
<dbReference type="FunFam" id="1.25.40.180:FF:000057">
    <property type="entry name" value="Initiation Factor 4G (eIF4G) family"/>
    <property type="match status" value="1"/>
</dbReference>
<feature type="region of interest" description="Disordered" evidence="1">
    <location>
        <begin position="968"/>
        <end position="987"/>
    </location>
</feature>
<dbReference type="PANTHER" id="PTHR23253:SF78">
    <property type="entry name" value="EUKARYOTIC TRANSLATION INITIATION FACTOR 4G1, ISOFORM B-RELATED"/>
    <property type="match status" value="1"/>
</dbReference>
<feature type="compositionally biased region" description="Basic and acidic residues" evidence="1">
    <location>
        <begin position="805"/>
        <end position="844"/>
    </location>
</feature>
<evidence type="ECO:0000313" key="3">
    <source>
        <dbReference type="EMBL" id="PIC44270.1"/>
    </source>
</evidence>
<dbReference type="STRING" id="1611254.A0A2G5UXN7"/>
<dbReference type="InterPro" id="IPR016024">
    <property type="entry name" value="ARM-type_fold"/>
</dbReference>
<dbReference type="Proteomes" id="UP000230233">
    <property type="component" value="Chromosome II"/>
</dbReference>
<feature type="compositionally biased region" description="Low complexity" evidence="1">
    <location>
        <begin position="310"/>
        <end position="327"/>
    </location>
</feature>
<feature type="compositionally biased region" description="Basic and acidic residues" evidence="1">
    <location>
        <begin position="380"/>
        <end position="405"/>
    </location>
</feature>
<feature type="compositionally biased region" description="Polar residues" evidence="1">
    <location>
        <begin position="244"/>
        <end position="264"/>
    </location>
</feature>
<feature type="region of interest" description="Disordered" evidence="1">
    <location>
        <begin position="1"/>
        <end position="26"/>
    </location>
</feature>
<feature type="region of interest" description="Disordered" evidence="1">
    <location>
        <begin position="805"/>
        <end position="891"/>
    </location>
</feature>
<feature type="compositionally biased region" description="Polar residues" evidence="1">
    <location>
        <begin position="968"/>
        <end position="979"/>
    </location>
</feature>
<dbReference type="GO" id="GO:0003743">
    <property type="term" value="F:translation initiation factor activity"/>
    <property type="evidence" value="ECO:0007669"/>
    <property type="project" value="TreeGrafter"/>
</dbReference>
<dbReference type="OrthoDB" id="514777at2759"/>
<feature type="compositionally biased region" description="Polar residues" evidence="1">
    <location>
        <begin position="474"/>
        <end position="493"/>
    </location>
</feature>
<sequence length="1216" mass="136494">MFFLQAKPVQGKTPKLRRGERNSVPNAEGCKFFSNQRIMSNAVSRGPPGGRGKPNQNYYDHNAGAVPDQGQGQFVMPVVPPQGHGYQRYQQNQMQQQGYQQPYQQQYPQQQYQQYQPHSQAPPYQQHAQPPQPYGGYAGRQEYGHQPQMYNQGYQSYQAPPQHYMQNDTVNFAQTSQPPMTAPAPAEKRQRKLLEIVDPNTKKAIEVTPLQAPTAPVIPAVPLGPEEEKKKAELSRELTEQVRQRLTSTNTDDGHQSKSPNLQGSGPLPNFSQPPPSISSSQPVAEVVPEVTQPAPKTPDAQTKAETVATPAQPVTPVSSPQSSETTNTTPASGTAESAVTGHEARVTPTLQKEESKEEDDDDKFDEVDRNETPDLTESQIEKTPEELEEEKAQKEAEEKEKRRIREESLEKKLEKLVASGDANIEKGYFARDFMITMRALEKEFARTLCPLSQQQLNDFGLDIKTMAIPQNKKTNFTPQWMPNNKGNRQQNPYRGRTTTDGTGRGGQQQRDRGGHNKRPPPVRASIERIPRVTLASSKDAWKPDRQKTAEDISAEEAAVKEVCKKVRSLMNKVTPTSQGPLTAEFISYNVSSNETQLTQVVEIVFDKAVEEPKFCALYAEMCKSQVTHELTKSNGKSAFRNTILTRTQSFFQDKRDIDAEKLAVIEKEEDPVKREAMLIEEKQKFRRRKFGVMAFIGYLYRNSLLSTKIVQSCSLELFASILPKKIDEKEQPLKKEDFDEESIHCGLQLIETVGVILDKSKDPGPAFLDQWFKKLEDAKPLCSNKIRFMIMNLNELRKDKWVPRKSVESGPKKIDEIHKDIRQEKIDNEKARDQYDRDRDRRHGGGVRPSSNSLRKQVPVSRNSLDRNRAPDQKRAQAAANTKLASSNVQPKNITLSSAIGDQSLGRVKPSWSGGASGGGTAAESAAAPAAGKVWGRRDSNDQRKKSAIDEKQATLAAAREIGNMSLSARRSASQTSIADKGDEELTDEEKALRAKIMNSVKSDIQEVVTEDLSQQEMADSFSKDYVGSAKYGNPSLTVVYEMIIRAVSEKNLKEEERKKLACVLRMSLVSDAAKQSFIEGVTRFCKFAIDTELYQDYPQIWSMTGEVLMNTMHVHHEVIGDNEVKTISLTDMKSAFLTAKIEKRDNVMSFVLFVDVIRRWTDAEIAETGEVAALSWDFQDLPYREEMEKEGLRTEMDTVKASNGKTLSSLLLSK</sequence>
<comment type="caution">
    <text evidence="3">The sequence shown here is derived from an EMBL/GenBank/DDBJ whole genome shotgun (WGS) entry which is preliminary data.</text>
</comment>
<dbReference type="SUPFAM" id="SSF48371">
    <property type="entry name" value="ARM repeat"/>
    <property type="match status" value="1"/>
</dbReference>
<protein>
    <recommendedName>
        <fullName evidence="2">MIF4G domain-containing protein</fullName>
    </recommendedName>
</protein>
<dbReference type="EMBL" id="PDUG01000002">
    <property type="protein sequence ID" value="PIC44270.1"/>
    <property type="molecule type" value="Genomic_DNA"/>
</dbReference>
<dbReference type="Pfam" id="PF02854">
    <property type="entry name" value="MIF4G"/>
    <property type="match status" value="1"/>
</dbReference>
<organism evidence="3 4">
    <name type="scientific">Caenorhabditis nigoni</name>
    <dbReference type="NCBI Taxonomy" id="1611254"/>
    <lineage>
        <taxon>Eukaryota</taxon>
        <taxon>Metazoa</taxon>
        <taxon>Ecdysozoa</taxon>
        <taxon>Nematoda</taxon>
        <taxon>Chromadorea</taxon>
        <taxon>Rhabditida</taxon>
        <taxon>Rhabditina</taxon>
        <taxon>Rhabditomorpha</taxon>
        <taxon>Rhabditoidea</taxon>
        <taxon>Rhabditidae</taxon>
        <taxon>Peloderinae</taxon>
        <taxon>Caenorhabditis</taxon>
    </lineage>
</organism>
<feature type="domain" description="MIF4G" evidence="2">
    <location>
        <begin position="564"/>
        <end position="801"/>
    </location>
</feature>
<dbReference type="Gene3D" id="1.25.40.180">
    <property type="match status" value="1"/>
</dbReference>
<dbReference type="GO" id="GO:0003729">
    <property type="term" value="F:mRNA binding"/>
    <property type="evidence" value="ECO:0007669"/>
    <property type="project" value="TreeGrafter"/>
</dbReference>
<reference evidence="4" key="1">
    <citation type="submission" date="2017-10" db="EMBL/GenBank/DDBJ databases">
        <title>Rapid genome shrinkage in a self-fertile nematode reveals novel sperm competition proteins.</title>
        <authorList>
            <person name="Yin D."/>
            <person name="Schwarz E.M."/>
            <person name="Thomas C.G."/>
            <person name="Felde R.L."/>
            <person name="Korf I.F."/>
            <person name="Cutter A.D."/>
            <person name="Schartner C.M."/>
            <person name="Ralston E.J."/>
            <person name="Meyer B.J."/>
            <person name="Haag E.S."/>
        </authorList>
    </citation>
    <scope>NUCLEOTIDE SEQUENCE [LARGE SCALE GENOMIC DNA]</scope>
    <source>
        <strain evidence="4">JU1422</strain>
    </source>
</reference>
<evidence type="ECO:0000259" key="2">
    <source>
        <dbReference type="SMART" id="SM00543"/>
    </source>
</evidence>
<feature type="compositionally biased region" description="Polar residues" evidence="1">
    <location>
        <begin position="880"/>
        <end position="891"/>
    </location>
</feature>
<keyword evidence="4" id="KW-1185">Reference proteome</keyword>
<feature type="compositionally biased region" description="Basic and acidic residues" evidence="1">
    <location>
        <begin position="865"/>
        <end position="876"/>
    </location>
</feature>